<dbReference type="GO" id="GO:0005829">
    <property type="term" value="C:cytosol"/>
    <property type="evidence" value="ECO:0007669"/>
    <property type="project" value="TreeGrafter"/>
</dbReference>
<dbReference type="GO" id="GO:0004826">
    <property type="term" value="F:phenylalanine-tRNA ligase activity"/>
    <property type="evidence" value="ECO:0007669"/>
    <property type="project" value="UniProtKB-EC"/>
</dbReference>
<dbReference type="SUPFAM" id="SSF46785">
    <property type="entry name" value="Winged helix' DNA-binding domain"/>
    <property type="match status" value="1"/>
</dbReference>
<evidence type="ECO:0000313" key="18">
    <source>
        <dbReference type="Ensembl" id="ENSMMSP00000023127.1"/>
    </source>
</evidence>
<keyword evidence="10" id="KW-0067">ATP-binding</keyword>
<dbReference type="NCBIfam" id="TIGR00468">
    <property type="entry name" value="pheS"/>
    <property type="match status" value="1"/>
</dbReference>
<dbReference type="GO" id="GO:0005524">
    <property type="term" value="F:ATP binding"/>
    <property type="evidence" value="ECO:0007669"/>
    <property type="project" value="UniProtKB-KW"/>
</dbReference>
<dbReference type="PANTHER" id="PTHR11538:SF40">
    <property type="entry name" value="PHENYLALANINE--TRNA LIGASE ALPHA SUBUNIT"/>
    <property type="match status" value="1"/>
</dbReference>
<dbReference type="InterPro" id="IPR006195">
    <property type="entry name" value="aa-tRNA-synth_II"/>
</dbReference>
<keyword evidence="5" id="KW-0963">Cytoplasm</keyword>
<reference evidence="18" key="2">
    <citation type="submission" date="2025-09" db="UniProtKB">
        <authorList>
            <consortium name="Ensembl"/>
        </authorList>
    </citation>
    <scope>IDENTIFICATION</scope>
</reference>
<dbReference type="EC" id="6.1.1.20" evidence="3"/>
<dbReference type="InterPro" id="IPR040725">
    <property type="entry name" value="PheRS_DBD3"/>
</dbReference>
<evidence type="ECO:0000256" key="13">
    <source>
        <dbReference type="ARBA" id="ARBA00022990"/>
    </source>
</evidence>
<evidence type="ECO:0000256" key="8">
    <source>
        <dbReference type="ARBA" id="ARBA00022723"/>
    </source>
</evidence>
<evidence type="ECO:0000256" key="16">
    <source>
        <dbReference type="ARBA" id="ARBA00066021"/>
    </source>
</evidence>
<dbReference type="FunFam" id="1.10.10.2330:FF:000001">
    <property type="entry name" value="phenylalanine--tRNA ligase alpha subunit"/>
    <property type="match status" value="1"/>
</dbReference>
<organism evidence="18 19">
    <name type="scientific">Moschus moschiferus</name>
    <name type="common">Siberian musk deer</name>
    <name type="synonym">Moschus sibiricus</name>
    <dbReference type="NCBI Taxonomy" id="68415"/>
    <lineage>
        <taxon>Eukaryota</taxon>
        <taxon>Metazoa</taxon>
        <taxon>Chordata</taxon>
        <taxon>Craniata</taxon>
        <taxon>Vertebrata</taxon>
        <taxon>Euteleostomi</taxon>
        <taxon>Mammalia</taxon>
        <taxon>Eutheria</taxon>
        <taxon>Laurasiatheria</taxon>
        <taxon>Artiodactyla</taxon>
        <taxon>Ruminantia</taxon>
        <taxon>Pecora</taxon>
        <taxon>Moschidae</taxon>
        <taxon>Moschus</taxon>
    </lineage>
</organism>
<keyword evidence="7" id="KW-0436">Ligase</keyword>
<dbReference type="Pfam" id="PF01409">
    <property type="entry name" value="tRNA-synt_2d"/>
    <property type="match status" value="1"/>
</dbReference>
<dbReference type="InterPro" id="IPR036390">
    <property type="entry name" value="WH_DNA-bd_sf"/>
</dbReference>
<comment type="subcellular location">
    <subcellularLocation>
        <location evidence="1">Cytoplasm</location>
    </subcellularLocation>
</comment>
<keyword evidence="13" id="KW-0007">Acetylation</keyword>
<evidence type="ECO:0000256" key="4">
    <source>
        <dbReference type="ARBA" id="ARBA00015409"/>
    </source>
</evidence>
<dbReference type="AlphaFoldDB" id="A0A8C6EA42"/>
<keyword evidence="6" id="KW-0597">Phosphoprotein</keyword>
<dbReference type="Gene3D" id="3.30.1370.240">
    <property type="match status" value="1"/>
</dbReference>
<dbReference type="InterPro" id="IPR002319">
    <property type="entry name" value="Phenylalanyl-tRNA_Synthase"/>
</dbReference>
<dbReference type="Gene3D" id="1.10.10.2330">
    <property type="match status" value="1"/>
</dbReference>
<keyword evidence="12" id="KW-0648">Protein biosynthesis</keyword>
<sequence length="477" mass="54175">MADGPVAEVLLRRLEAADGGLDSAELATELGVEHQTVVGAVKSLQALGEIIETELRSTKRWELTTEGEEIAQEGSHEARVFRSIPPEGLPQSELMRLPSGKVGFSKAMSNKWIRVDKSAADGPRVFRVVDSVEDEVQRRLQLVQGGQAEKLGEKERSELRKRKLLTEVGSWRDRPFKPYNFLAHGVLPDSGHLHPLLKVRSQFRQIFLEMGFTEMPTDNYIESSFWNFDALFQPQQHPARDQHDTFFLRDPAQAQQLPMDYVHRVKRTHSQGGYGSQGYKYNWKLDEARKNLLRTHTTAASARALYRLAQKKPFTPAKYFSIDRVFRNETLDATHLAEFHQIEGVVADHGLTLGHLMGVLREFFTKLGITQLRFKPAYNPYTEPSMEVFSYHQGLKKWVEVGNSGIFRPEMLLPMGLPENVSVIAWGLSLERPTMIKYGINNIRELVGHKVNLQMVYDSPLCRLDTERGPPSTQEAA</sequence>
<dbReference type="Gene3D" id="3.30.930.10">
    <property type="entry name" value="Bira Bifunctional Protein, Domain 2"/>
    <property type="match status" value="1"/>
</dbReference>
<evidence type="ECO:0000256" key="5">
    <source>
        <dbReference type="ARBA" id="ARBA00022490"/>
    </source>
</evidence>
<evidence type="ECO:0000256" key="15">
    <source>
        <dbReference type="ARBA" id="ARBA00030612"/>
    </source>
</evidence>
<dbReference type="GO" id="GO:0000049">
    <property type="term" value="F:tRNA binding"/>
    <property type="evidence" value="ECO:0007669"/>
    <property type="project" value="InterPro"/>
</dbReference>
<dbReference type="InterPro" id="IPR040724">
    <property type="entry name" value="PheRS_DBD1"/>
</dbReference>
<accession>A0A8C6EA42</accession>
<evidence type="ECO:0000256" key="7">
    <source>
        <dbReference type="ARBA" id="ARBA00022598"/>
    </source>
</evidence>
<comment type="subunit">
    <text evidence="16">Heterotetramer; dimer of two heterodimers formed by FARSA and FARSB.</text>
</comment>
<dbReference type="InterPro" id="IPR040586">
    <property type="entry name" value="PheRS_DBD2"/>
</dbReference>
<dbReference type="FunFam" id="1.10.10.2320:FF:000001">
    <property type="entry name" value="phenylalanine--tRNA ligase alpha subunit"/>
    <property type="match status" value="1"/>
</dbReference>
<proteinExistence type="inferred from homology"/>
<evidence type="ECO:0000313" key="19">
    <source>
        <dbReference type="Proteomes" id="UP000694544"/>
    </source>
</evidence>
<comment type="similarity">
    <text evidence="2">Belongs to the class-II aminoacyl-tRNA synthetase family. Phe-tRNA synthetase alpha subunit type 2 subfamily.</text>
</comment>
<gene>
    <name evidence="18" type="primary">FARSA</name>
</gene>
<evidence type="ECO:0000256" key="12">
    <source>
        <dbReference type="ARBA" id="ARBA00022917"/>
    </source>
</evidence>
<dbReference type="GO" id="GO:0006432">
    <property type="term" value="P:phenylalanyl-tRNA aminoacylation"/>
    <property type="evidence" value="ECO:0007669"/>
    <property type="project" value="InterPro"/>
</dbReference>
<reference evidence="18" key="1">
    <citation type="submission" date="2025-08" db="UniProtKB">
        <authorList>
            <consortium name="Ensembl"/>
        </authorList>
    </citation>
    <scope>IDENTIFICATION</scope>
</reference>
<keyword evidence="11" id="KW-0460">Magnesium</keyword>
<dbReference type="FunFam" id="3.30.1370.240:FF:000002">
    <property type="entry name" value="phenylalanine--tRNA ligase alpha subunit"/>
    <property type="match status" value="1"/>
</dbReference>
<evidence type="ECO:0000259" key="17">
    <source>
        <dbReference type="PROSITE" id="PS50862"/>
    </source>
</evidence>
<evidence type="ECO:0000256" key="10">
    <source>
        <dbReference type="ARBA" id="ARBA00022840"/>
    </source>
</evidence>
<dbReference type="SUPFAM" id="SSF55681">
    <property type="entry name" value="Class II aaRS and biotin synthetases"/>
    <property type="match status" value="1"/>
</dbReference>
<evidence type="ECO:0000256" key="6">
    <source>
        <dbReference type="ARBA" id="ARBA00022553"/>
    </source>
</evidence>
<keyword evidence="19" id="KW-1185">Reference proteome</keyword>
<dbReference type="Pfam" id="PF18553">
    <property type="entry name" value="PheRS_DBD3"/>
    <property type="match status" value="1"/>
</dbReference>
<dbReference type="GO" id="GO:0046872">
    <property type="term" value="F:metal ion binding"/>
    <property type="evidence" value="ECO:0007669"/>
    <property type="project" value="UniProtKB-KW"/>
</dbReference>
<evidence type="ECO:0000256" key="9">
    <source>
        <dbReference type="ARBA" id="ARBA00022741"/>
    </source>
</evidence>
<dbReference type="Gene3D" id="1.10.10.2320">
    <property type="match status" value="1"/>
</dbReference>
<name>A0A8C6EA42_MOSMO</name>
<feature type="domain" description="Aminoacyl-transfer RNA synthetases class-II family profile" evidence="17">
    <location>
        <begin position="198"/>
        <end position="471"/>
    </location>
</feature>
<dbReference type="Ensembl" id="ENSMMST00000025588.1">
    <property type="protein sequence ID" value="ENSMMSP00000023127.1"/>
    <property type="gene ID" value="ENSMMSG00000017435.1"/>
</dbReference>
<dbReference type="GeneTree" id="ENSGT00390000006387"/>
<dbReference type="GO" id="GO:0009328">
    <property type="term" value="C:phenylalanine-tRNA ligase complex"/>
    <property type="evidence" value="ECO:0007669"/>
    <property type="project" value="TreeGrafter"/>
</dbReference>
<keyword evidence="9" id="KW-0547">Nucleotide-binding</keyword>
<keyword evidence="8" id="KW-0479">Metal-binding</keyword>
<evidence type="ECO:0000256" key="14">
    <source>
        <dbReference type="ARBA" id="ARBA00023146"/>
    </source>
</evidence>
<dbReference type="InterPro" id="IPR045864">
    <property type="entry name" value="aa-tRNA-synth_II/BPL/LPL"/>
</dbReference>
<keyword evidence="14" id="KW-0030">Aminoacyl-tRNA synthetase</keyword>
<protein>
    <recommendedName>
        <fullName evidence="4">Phenylalanine--tRNA ligase alpha subunit</fullName>
        <ecNumber evidence="3">6.1.1.20</ecNumber>
    </recommendedName>
    <alternativeName>
        <fullName evidence="15">Phenylalanyl-tRNA synthetase alpha subunit</fullName>
    </alternativeName>
</protein>
<dbReference type="Proteomes" id="UP000694544">
    <property type="component" value="Unplaced"/>
</dbReference>
<dbReference type="FunFam" id="3.30.930.10:FF:000036">
    <property type="entry name" value="phenylalanine--tRNA ligase alpha subunit"/>
    <property type="match status" value="1"/>
</dbReference>
<dbReference type="Pfam" id="PF18554">
    <property type="entry name" value="PheRS_DBD2"/>
    <property type="match status" value="1"/>
</dbReference>
<evidence type="ECO:0000256" key="3">
    <source>
        <dbReference type="ARBA" id="ARBA00012814"/>
    </source>
</evidence>
<dbReference type="PROSITE" id="PS50862">
    <property type="entry name" value="AA_TRNA_LIGASE_II"/>
    <property type="match status" value="1"/>
</dbReference>
<dbReference type="NCBIfam" id="NF003210">
    <property type="entry name" value="PRK04172.1"/>
    <property type="match status" value="1"/>
</dbReference>
<dbReference type="PANTHER" id="PTHR11538">
    <property type="entry name" value="PHENYLALANYL-TRNA SYNTHETASE"/>
    <property type="match status" value="1"/>
</dbReference>
<dbReference type="InterPro" id="IPR004529">
    <property type="entry name" value="Phe-tRNA-synth_IIc_asu"/>
</dbReference>
<dbReference type="Pfam" id="PF18552">
    <property type="entry name" value="PheRS_DBD1"/>
    <property type="match status" value="1"/>
</dbReference>
<evidence type="ECO:0000256" key="1">
    <source>
        <dbReference type="ARBA" id="ARBA00004496"/>
    </source>
</evidence>
<evidence type="ECO:0000256" key="11">
    <source>
        <dbReference type="ARBA" id="ARBA00022842"/>
    </source>
</evidence>
<dbReference type="CDD" id="cd00496">
    <property type="entry name" value="PheRS_alpha_core"/>
    <property type="match status" value="1"/>
</dbReference>
<evidence type="ECO:0000256" key="2">
    <source>
        <dbReference type="ARBA" id="ARBA00006703"/>
    </source>
</evidence>